<reference evidence="1" key="2">
    <citation type="submission" date="2025-08" db="UniProtKB">
        <authorList>
            <consortium name="Ensembl"/>
        </authorList>
    </citation>
    <scope>IDENTIFICATION</scope>
</reference>
<sequence>MNSPASQLYLKSTSSMSLHDRFTSLVKKSQSELTDIGANMQQQTASLKNQRLAQQMANWPSVLAALQKIPVNFTFCTTKLNAAF</sequence>
<dbReference type="Proteomes" id="UP001501920">
    <property type="component" value="Chromosome 3"/>
</dbReference>
<dbReference type="OrthoDB" id="446014at2759"/>
<dbReference type="GeneTree" id="ENSGT01120000276063"/>
<protein>
    <recommendedName>
        <fullName evidence="3">BLOC-1-related complex subunit 7</fullName>
    </recommendedName>
</protein>
<dbReference type="OMA" id="MERSMNP"/>
<evidence type="ECO:0000313" key="2">
    <source>
        <dbReference type="Proteomes" id="UP001501920"/>
    </source>
</evidence>
<name>A0A3B4DG26_PYGNA</name>
<dbReference type="Ensembl" id="ENSPNAT00000033899.2">
    <property type="protein sequence ID" value="ENSPNAP00000022046.2"/>
    <property type="gene ID" value="ENSPNAG00000029301.2"/>
</dbReference>
<organism evidence="1 2">
    <name type="scientific">Pygocentrus nattereri</name>
    <name type="common">Red-bellied piranha</name>
    <dbReference type="NCBI Taxonomy" id="42514"/>
    <lineage>
        <taxon>Eukaryota</taxon>
        <taxon>Metazoa</taxon>
        <taxon>Chordata</taxon>
        <taxon>Craniata</taxon>
        <taxon>Vertebrata</taxon>
        <taxon>Euteleostomi</taxon>
        <taxon>Actinopterygii</taxon>
        <taxon>Neopterygii</taxon>
        <taxon>Teleostei</taxon>
        <taxon>Ostariophysi</taxon>
        <taxon>Characiformes</taxon>
        <taxon>Characoidei</taxon>
        <taxon>Pygocentrus</taxon>
    </lineage>
</organism>
<reference evidence="1" key="3">
    <citation type="submission" date="2025-09" db="UniProtKB">
        <authorList>
            <consortium name="Ensembl"/>
        </authorList>
    </citation>
    <scope>IDENTIFICATION</scope>
</reference>
<reference evidence="1 2" key="1">
    <citation type="submission" date="2020-10" db="EMBL/GenBank/DDBJ databases">
        <title>Pygocentrus nattereri (red-bellied piranha) genome, fPygNat1, primary haplotype.</title>
        <authorList>
            <person name="Myers G."/>
            <person name="Meyer A."/>
            <person name="Karagic N."/>
            <person name="Pippel M."/>
            <person name="Winkler S."/>
            <person name="Tracey A."/>
            <person name="Wood J."/>
            <person name="Formenti G."/>
            <person name="Howe K."/>
            <person name="Fedrigo O."/>
            <person name="Jarvis E.D."/>
        </authorList>
    </citation>
    <scope>NUCLEOTIDE SEQUENCE [LARGE SCALE GENOMIC DNA]</scope>
</reference>
<dbReference type="PANTHER" id="PTHR48426">
    <property type="entry name" value="CHROMATIN TARGET OF PRMT1 PROTEIN"/>
    <property type="match status" value="1"/>
</dbReference>
<dbReference type="AlphaFoldDB" id="A0A3B4DG26"/>
<dbReference type="PANTHER" id="PTHR48426:SF1">
    <property type="entry name" value="CHROMATIN TARGET OF PRMT1 PROTEIN"/>
    <property type="match status" value="1"/>
</dbReference>
<dbReference type="InterPro" id="IPR052656">
    <property type="entry name" value="CTOP_PRMT1"/>
</dbReference>
<dbReference type="STRING" id="42514.ENSPNAP00000022046"/>
<accession>A0A3B4DG26</accession>
<evidence type="ECO:0008006" key="3">
    <source>
        <dbReference type="Google" id="ProtNLM"/>
    </source>
</evidence>
<proteinExistence type="predicted"/>
<evidence type="ECO:0000313" key="1">
    <source>
        <dbReference type="Ensembl" id="ENSPNAP00000022046.2"/>
    </source>
</evidence>
<keyword evidence="2" id="KW-1185">Reference proteome</keyword>